<gene>
    <name evidence="3" type="ORF">Pfra01_001525300</name>
</gene>
<accession>A0A9W6XS61</accession>
<dbReference type="AlphaFoldDB" id="A0A9W6XS61"/>
<evidence type="ECO:0000256" key="1">
    <source>
        <dbReference type="SAM" id="Coils"/>
    </source>
</evidence>
<evidence type="ECO:0000313" key="3">
    <source>
        <dbReference type="EMBL" id="GMF44164.1"/>
    </source>
</evidence>
<name>A0A9W6XS61_9STRA</name>
<dbReference type="Proteomes" id="UP001165121">
    <property type="component" value="Unassembled WGS sequence"/>
</dbReference>
<keyword evidence="1" id="KW-0175">Coiled coil</keyword>
<dbReference type="EMBL" id="BSXT01001649">
    <property type="protein sequence ID" value="GMF44164.1"/>
    <property type="molecule type" value="Genomic_DNA"/>
</dbReference>
<keyword evidence="4" id="KW-1185">Reference proteome</keyword>
<feature type="region of interest" description="Disordered" evidence="2">
    <location>
        <begin position="121"/>
        <end position="145"/>
    </location>
</feature>
<comment type="caution">
    <text evidence="3">The sequence shown here is derived from an EMBL/GenBank/DDBJ whole genome shotgun (WGS) entry which is preliminary data.</text>
</comment>
<evidence type="ECO:0000256" key="2">
    <source>
        <dbReference type="SAM" id="MobiDB-lite"/>
    </source>
</evidence>
<reference evidence="3" key="1">
    <citation type="submission" date="2023-04" db="EMBL/GenBank/DDBJ databases">
        <title>Phytophthora fragariaefolia NBRC 109709.</title>
        <authorList>
            <person name="Ichikawa N."/>
            <person name="Sato H."/>
            <person name="Tonouchi N."/>
        </authorList>
    </citation>
    <scope>NUCLEOTIDE SEQUENCE</scope>
    <source>
        <strain evidence="3">NBRC 109709</strain>
    </source>
</reference>
<feature type="coiled-coil region" evidence="1">
    <location>
        <begin position="29"/>
        <end position="56"/>
    </location>
</feature>
<proteinExistence type="predicted"/>
<organism evidence="3 4">
    <name type="scientific">Phytophthora fragariaefolia</name>
    <dbReference type="NCBI Taxonomy" id="1490495"/>
    <lineage>
        <taxon>Eukaryota</taxon>
        <taxon>Sar</taxon>
        <taxon>Stramenopiles</taxon>
        <taxon>Oomycota</taxon>
        <taxon>Peronosporomycetes</taxon>
        <taxon>Peronosporales</taxon>
        <taxon>Peronosporaceae</taxon>
        <taxon>Phytophthora</taxon>
    </lineage>
</organism>
<sequence>MHPDPGTIMDTLVAQLQAQREELLAAHAAAGGRAAARSLEQQLKTLSEELELAAAAATTAPLPAALTPEFYASYMLVVLLAGNLCGEQHGYITMHLDLTNMATCFCGQERRAVPVEAHRARDQAQRQGAARRVGGRQGAVAAQSGRSLRRHGLRLVAVAAGAGRGPEECVHLAALGLGELT</sequence>
<feature type="compositionally biased region" description="Low complexity" evidence="2">
    <location>
        <begin position="125"/>
        <end position="145"/>
    </location>
</feature>
<evidence type="ECO:0000313" key="4">
    <source>
        <dbReference type="Proteomes" id="UP001165121"/>
    </source>
</evidence>
<protein>
    <submittedName>
        <fullName evidence="3">Unnamed protein product</fullName>
    </submittedName>
</protein>